<dbReference type="InterPro" id="IPR029035">
    <property type="entry name" value="DHS-like_NAD/FAD-binding_dom"/>
</dbReference>
<keyword evidence="7" id="KW-1185">Reference proteome</keyword>
<feature type="binding site" evidence="4">
    <location>
        <position position="133"/>
    </location>
    <ligand>
        <name>Zn(2+)</name>
        <dbReference type="ChEBI" id="CHEBI:29105"/>
    </ligand>
</feature>
<dbReference type="Gene3D" id="3.30.1600.10">
    <property type="entry name" value="SIR2/SIRT2 'Small Domain"/>
    <property type="match status" value="1"/>
</dbReference>
<feature type="domain" description="Deacetylase sirtuin-type" evidence="5">
    <location>
        <begin position="6"/>
        <end position="279"/>
    </location>
</feature>
<keyword evidence="6" id="KW-0012">Acyltransferase</keyword>
<dbReference type="InterPro" id="IPR050134">
    <property type="entry name" value="NAD-dep_sirtuin_deacylases"/>
</dbReference>
<keyword evidence="2 6" id="KW-0808">Transferase</keyword>
<evidence type="ECO:0000256" key="2">
    <source>
        <dbReference type="ARBA" id="ARBA00022679"/>
    </source>
</evidence>
<gene>
    <name evidence="6" type="ORF">RBR11_05450</name>
</gene>
<dbReference type="InterPro" id="IPR003000">
    <property type="entry name" value="Sirtuin"/>
</dbReference>
<keyword evidence="4" id="KW-0862">Zinc</keyword>
<comment type="caution">
    <text evidence="6">The sequence shown here is derived from an EMBL/GenBank/DDBJ whole genome shotgun (WGS) entry which is preliminary data.</text>
</comment>
<dbReference type="RefSeq" id="WP_308488282.1">
    <property type="nucleotide sequence ID" value="NZ_JAVFCB010000002.1"/>
</dbReference>
<dbReference type="Proteomes" id="UP001230289">
    <property type="component" value="Unassembled WGS sequence"/>
</dbReference>
<dbReference type="PANTHER" id="PTHR11085">
    <property type="entry name" value="NAD-DEPENDENT PROTEIN DEACYLASE SIRTUIN-5, MITOCHONDRIAL-RELATED"/>
    <property type="match status" value="1"/>
</dbReference>
<feature type="binding site" evidence="4">
    <location>
        <position position="183"/>
    </location>
    <ligand>
        <name>Zn(2+)</name>
        <dbReference type="ChEBI" id="CHEBI:29105"/>
    </ligand>
</feature>
<feature type="binding site" evidence="4">
    <location>
        <position position="136"/>
    </location>
    <ligand>
        <name>Zn(2+)</name>
        <dbReference type="ChEBI" id="CHEBI:29105"/>
    </ligand>
</feature>
<proteinExistence type="predicted"/>
<feature type="active site" description="Proton acceptor" evidence="4">
    <location>
        <position position="125"/>
    </location>
</feature>
<dbReference type="InterPro" id="IPR026590">
    <property type="entry name" value="Ssirtuin_cat_dom"/>
</dbReference>
<dbReference type="SUPFAM" id="SSF52467">
    <property type="entry name" value="DHS-like NAD/FAD-binding domain"/>
    <property type="match status" value="1"/>
</dbReference>
<evidence type="ECO:0000256" key="3">
    <source>
        <dbReference type="ARBA" id="ARBA00023027"/>
    </source>
</evidence>
<sequence length="279" mass="29613">MNSSITPPLRAQIEAAAEHLAGRTIAFLTGAGLSTDSGIPAYRGTGSAPRRAPMTVQTFLGSEQAQRRYWLGGHLGWRSFRTAAPNPGHRAIADLERAGRSAGVITQNVDGLHLGAGSARVVELHGTMRVVGCLRCGQSFSRDAVAAQIDARNPWLDVPDEVLLGPDGDVRPETTDGFALPVCTVCEGRLKPDVVFFGEFIPSERFATAESLLRSGDALVVAGSSLVVNSGLRIVERARRREIPLVIVNLEPTRADAWASATVAASTSDVLPALQELLT</sequence>
<dbReference type="PROSITE" id="PS50305">
    <property type="entry name" value="SIRTUIN"/>
    <property type="match status" value="1"/>
</dbReference>
<dbReference type="EMBL" id="JAVFCB010000002">
    <property type="protein sequence ID" value="MDQ4213354.1"/>
    <property type="molecule type" value="Genomic_DNA"/>
</dbReference>
<evidence type="ECO:0000313" key="7">
    <source>
        <dbReference type="Proteomes" id="UP001230289"/>
    </source>
</evidence>
<keyword evidence="4" id="KW-0479">Metal-binding</keyword>
<accession>A0ABU0XE11</accession>
<keyword evidence="3" id="KW-0520">NAD</keyword>
<name>A0ABU0XE11_9MICO</name>
<dbReference type="GO" id="GO:0034979">
    <property type="term" value="F:NAD-dependent protein lysine deacetylase activity"/>
    <property type="evidence" value="ECO:0007669"/>
    <property type="project" value="UniProtKB-EC"/>
</dbReference>
<evidence type="ECO:0000259" key="5">
    <source>
        <dbReference type="PROSITE" id="PS50305"/>
    </source>
</evidence>
<evidence type="ECO:0000313" key="6">
    <source>
        <dbReference type="EMBL" id="MDQ4213354.1"/>
    </source>
</evidence>
<dbReference type="EC" id="2.3.1.286" evidence="1"/>
<protein>
    <recommendedName>
        <fullName evidence="1">protein acetyllysine N-acetyltransferase</fullName>
        <ecNumber evidence="1">2.3.1.286</ecNumber>
    </recommendedName>
</protein>
<dbReference type="Gene3D" id="3.40.50.1220">
    <property type="entry name" value="TPP-binding domain"/>
    <property type="match status" value="1"/>
</dbReference>
<dbReference type="Pfam" id="PF02146">
    <property type="entry name" value="SIR2"/>
    <property type="match status" value="1"/>
</dbReference>
<feature type="binding site" evidence="4">
    <location>
        <position position="186"/>
    </location>
    <ligand>
        <name>Zn(2+)</name>
        <dbReference type="ChEBI" id="CHEBI:29105"/>
    </ligand>
</feature>
<evidence type="ECO:0000256" key="1">
    <source>
        <dbReference type="ARBA" id="ARBA00012928"/>
    </source>
</evidence>
<reference evidence="6 7" key="1">
    <citation type="submission" date="2023-08" db="EMBL/GenBank/DDBJ databases">
        <title>Microbacterium sp. nov., isolated from a waste landfill.</title>
        <authorList>
            <person name="Wen W."/>
        </authorList>
    </citation>
    <scope>NUCLEOTIDE SEQUENCE [LARGE SCALE GENOMIC DNA]</scope>
    <source>
        <strain evidence="6 7">ASV81</strain>
    </source>
</reference>
<evidence type="ECO:0000256" key="4">
    <source>
        <dbReference type="PROSITE-ProRule" id="PRU00236"/>
    </source>
</evidence>
<organism evidence="6 7">
    <name type="scientific">Microbacterium capsulatum</name>
    <dbReference type="NCBI Taxonomy" id="3041921"/>
    <lineage>
        <taxon>Bacteria</taxon>
        <taxon>Bacillati</taxon>
        <taxon>Actinomycetota</taxon>
        <taxon>Actinomycetes</taxon>
        <taxon>Micrococcales</taxon>
        <taxon>Microbacteriaceae</taxon>
        <taxon>Microbacterium</taxon>
    </lineage>
</organism>
<dbReference type="PANTHER" id="PTHR11085:SF10">
    <property type="entry name" value="NAD-DEPENDENT PROTEIN DEACYLASE SIRTUIN-5, MITOCHONDRIAL-RELATED"/>
    <property type="match status" value="1"/>
</dbReference>
<dbReference type="InterPro" id="IPR026591">
    <property type="entry name" value="Sirtuin_cat_small_dom_sf"/>
</dbReference>